<evidence type="ECO:0000313" key="12">
    <source>
        <dbReference type="WBParaSite" id="TASK_0000581301-mRNA-1"/>
    </source>
</evidence>
<evidence type="ECO:0000256" key="5">
    <source>
        <dbReference type="ARBA" id="ARBA00022833"/>
    </source>
</evidence>
<dbReference type="InterPro" id="IPR008705">
    <property type="entry name" value="Nanos/Xcar2"/>
</dbReference>
<keyword evidence="3" id="KW-0479">Metal-binding</keyword>
<reference evidence="10 11" key="2">
    <citation type="submission" date="2018-11" db="EMBL/GenBank/DDBJ databases">
        <authorList>
            <consortium name="Pathogen Informatics"/>
        </authorList>
    </citation>
    <scope>NUCLEOTIDE SEQUENCE [LARGE SCALE GENOMIC DNA]</scope>
</reference>
<name>A0A0R3W6I7_TAEAS</name>
<dbReference type="Pfam" id="PF05741">
    <property type="entry name" value="zf-nanos"/>
    <property type="match status" value="1"/>
</dbReference>
<evidence type="ECO:0000256" key="7">
    <source>
        <dbReference type="ARBA" id="ARBA00022884"/>
    </source>
</evidence>
<dbReference type="PANTHER" id="PTHR12887">
    <property type="entry name" value="NANOS PROTEIN"/>
    <property type="match status" value="1"/>
</dbReference>
<accession>A0A0R3W6I7</accession>
<sequence length="221" mass="24617">MRAMVPSTSLNKGVKESGLLDFSAFNSTGFSTGPWTNEGTNDEWLAPQASELRDSFTSNETSNFSKGFDYCGTKRNTILAKPTAQLAEFFGHLGSVLRYMGAASRQLCVFCRHNNETFEVYSSHKLKDALGRVTCPALRGVVCPLCKATGDEAHTPRYCKRGDSKLPKEALAKKFQMNILENDSINEFRASNGSLPRLYNTDWTSREIAFPSLYNPYCPEH</sequence>
<evidence type="ECO:0000256" key="6">
    <source>
        <dbReference type="ARBA" id="ARBA00022845"/>
    </source>
</evidence>
<dbReference type="Gene3D" id="4.10.60.30">
    <property type="entry name" value="Nanos, RNA-binding domain"/>
    <property type="match status" value="1"/>
</dbReference>
<evidence type="ECO:0000256" key="8">
    <source>
        <dbReference type="PROSITE-ProRule" id="PRU00855"/>
    </source>
</evidence>
<dbReference type="PROSITE" id="PS51522">
    <property type="entry name" value="ZF_NANOS"/>
    <property type="match status" value="1"/>
</dbReference>
<comment type="similarity">
    <text evidence="8">Belongs to the nanos family.</text>
</comment>
<dbReference type="STRING" id="60517.A0A0R3W6I7"/>
<evidence type="ECO:0000256" key="2">
    <source>
        <dbReference type="ARBA" id="ARBA00022490"/>
    </source>
</evidence>
<dbReference type="Proteomes" id="UP000282613">
    <property type="component" value="Unassembled WGS sequence"/>
</dbReference>
<keyword evidence="4 8" id="KW-0863">Zinc-finger</keyword>
<keyword evidence="5" id="KW-0862">Zinc</keyword>
<dbReference type="WBParaSite" id="TASK_0000581301-mRNA-1">
    <property type="protein sequence ID" value="TASK_0000581301-mRNA-1"/>
    <property type="gene ID" value="TASK_0000581301"/>
</dbReference>
<dbReference type="InterPro" id="IPR024161">
    <property type="entry name" value="Znf_nanos-typ"/>
</dbReference>
<reference evidence="12" key="1">
    <citation type="submission" date="2017-02" db="UniProtKB">
        <authorList>
            <consortium name="WormBaseParasite"/>
        </authorList>
    </citation>
    <scope>IDENTIFICATION</scope>
</reference>
<dbReference type="EMBL" id="UYRS01018444">
    <property type="protein sequence ID" value="VDK35666.1"/>
    <property type="molecule type" value="Genomic_DNA"/>
</dbReference>
<comment type="subcellular location">
    <subcellularLocation>
        <location evidence="1">Cytoplasm</location>
    </subcellularLocation>
</comment>
<proteinExistence type="inferred from homology"/>
<gene>
    <name evidence="10" type="ORF">TASK_LOCUS5814</name>
</gene>
<evidence type="ECO:0000259" key="9">
    <source>
        <dbReference type="PROSITE" id="PS51522"/>
    </source>
</evidence>
<dbReference type="OrthoDB" id="10010129at2759"/>
<evidence type="ECO:0000256" key="1">
    <source>
        <dbReference type="ARBA" id="ARBA00004496"/>
    </source>
</evidence>
<keyword evidence="7 8" id="KW-0694">RNA-binding</keyword>
<dbReference type="AlphaFoldDB" id="A0A0R3W6I7"/>
<keyword evidence="11" id="KW-1185">Reference proteome</keyword>
<evidence type="ECO:0000256" key="4">
    <source>
        <dbReference type="ARBA" id="ARBA00022771"/>
    </source>
</evidence>
<protein>
    <submittedName>
        <fullName evidence="12">Nanos-type domain-containing protein</fullName>
    </submittedName>
</protein>
<organism evidence="12">
    <name type="scientific">Taenia asiatica</name>
    <name type="common">Asian tapeworm</name>
    <dbReference type="NCBI Taxonomy" id="60517"/>
    <lineage>
        <taxon>Eukaryota</taxon>
        <taxon>Metazoa</taxon>
        <taxon>Spiralia</taxon>
        <taxon>Lophotrochozoa</taxon>
        <taxon>Platyhelminthes</taxon>
        <taxon>Cestoda</taxon>
        <taxon>Eucestoda</taxon>
        <taxon>Cyclophyllidea</taxon>
        <taxon>Taeniidae</taxon>
        <taxon>Taenia</taxon>
    </lineage>
</organism>
<feature type="domain" description="Nanos-type" evidence="9">
    <location>
        <begin position="107"/>
        <end position="161"/>
    </location>
</feature>
<keyword evidence="2" id="KW-0963">Cytoplasm</keyword>
<dbReference type="GO" id="GO:0005737">
    <property type="term" value="C:cytoplasm"/>
    <property type="evidence" value="ECO:0007669"/>
    <property type="project" value="UniProtKB-SubCell"/>
</dbReference>
<evidence type="ECO:0000313" key="11">
    <source>
        <dbReference type="Proteomes" id="UP000282613"/>
    </source>
</evidence>
<dbReference type="InterPro" id="IPR038129">
    <property type="entry name" value="Nanos_sf"/>
</dbReference>
<keyword evidence="6 8" id="KW-0810">Translation regulation</keyword>
<dbReference type="GO" id="GO:0003723">
    <property type="term" value="F:RNA binding"/>
    <property type="evidence" value="ECO:0007669"/>
    <property type="project" value="UniProtKB-UniRule"/>
</dbReference>
<evidence type="ECO:0000313" key="10">
    <source>
        <dbReference type="EMBL" id="VDK35666.1"/>
    </source>
</evidence>
<dbReference type="GO" id="GO:0006417">
    <property type="term" value="P:regulation of translation"/>
    <property type="evidence" value="ECO:0007669"/>
    <property type="project" value="UniProtKB-UniRule"/>
</dbReference>
<dbReference type="GO" id="GO:0008270">
    <property type="term" value="F:zinc ion binding"/>
    <property type="evidence" value="ECO:0007669"/>
    <property type="project" value="UniProtKB-KW"/>
</dbReference>
<evidence type="ECO:0000256" key="3">
    <source>
        <dbReference type="ARBA" id="ARBA00022723"/>
    </source>
</evidence>